<sequence>MNAINMSDIAYDEFKKFLEEHNVVHNLIRINLAGMGCGGPIFNIVIDSEKSNDTVTKIHDLTFLVDKDLIAEFGGFTLTCAEESGIDGFSLHPMIQNDDDYGCSTCSGCH</sequence>
<proteinExistence type="predicted"/>
<dbReference type="Gene3D" id="2.60.300.12">
    <property type="entry name" value="HesB-like domain"/>
    <property type="match status" value="1"/>
</dbReference>
<dbReference type="EMBL" id="JAAZWO010000007">
    <property type="protein sequence ID" value="MBC2397636.1"/>
    <property type="molecule type" value="Genomic_DNA"/>
</dbReference>
<dbReference type="NCBIfam" id="TIGR01911">
    <property type="entry name" value="HesB_rel_seleno"/>
    <property type="match status" value="1"/>
</dbReference>
<comment type="caution">
    <text evidence="1">The sequence shown here is derived from an EMBL/GenBank/DDBJ whole genome shotgun (WGS) entry which is preliminary data.</text>
</comment>
<gene>
    <name evidence="1" type="ORF">HGG79_07580</name>
</gene>
<dbReference type="RefSeq" id="WP_035148174.1">
    <property type="nucleotide sequence ID" value="NZ_JAAZWO010000007.1"/>
</dbReference>
<dbReference type="Proteomes" id="UP000563151">
    <property type="component" value="Unassembled WGS sequence"/>
</dbReference>
<evidence type="ECO:0000313" key="1">
    <source>
        <dbReference type="EMBL" id="MBC2397636.1"/>
    </source>
</evidence>
<dbReference type="InterPro" id="IPR035903">
    <property type="entry name" value="HesB-like_dom_sf"/>
</dbReference>
<protein>
    <submittedName>
        <fullName evidence="1">HesB-like protein</fullName>
    </submittedName>
</protein>
<keyword evidence="2" id="KW-1185">Reference proteome</keyword>
<reference evidence="1 2" key="1">
    <citation type="submission" date="2020-04" db="EMBL/GenBank/DDBJ databases">
        <title>Genomic insights into acetone-butanol-ethanol (ABE) fermentation by sequencing solventogenic clostridia strains.</title>
        <authorList>
            <person name="Brown S."/>
        </authorList>
    </citation>
    <scope>NUCLEOTIDE SEQUENCE [LARGE SCALE GENOMIC DNA]</scope>
    <source>
        <strain evidence="1 2">DJ011</strain>
    </source>
</reference>
<organism evidence="1 2">
    <name type="scientific">Clostridium tetanomorphum</name>
    <dbReference type="NCBI Taxonomy" id="1553"/>
    <lineage>
        <taxon>Bacteria</taxon>
        <taxon>Bacillati</taxon>
        <taxon>Bacillota</taxon>
        <taxon>Clostridia</taxon>
        <taxon>Eubacteriales</taxon>
        <taxon>Clostridiaceae</taxon>
        <taxon>Clostridium</taxon>
    </lineage>
</organism>
<accession>A0A923EAD1</accession>
<dbReference type="AlphaFoldDB" id="A0A923EAD1"/>
<dbReference type="SUPFAM" id="SSF89360">
    <property type="entry name" value="HesB-like domain"/>
    <property type="match status" value="1"/>
</dbReference>
<dbReference type="InterPro" id="IPR010965">
    <property type="entry name" value="HesB-rel_seleno"/>
</dbReference>
<name>A0A923EAD1_CLOTT</name>
<evidence type="ECO:0000313" key="2">
    <source>
        <dbReference type="Proteomes" id="UP000563151"/>
    </source>
</evidence>